<dbReference type="RefSeq" id="WP_058298925.1">
    <property type="nucleotide sequence ID" value="NZ_FMAU01000003.1"/>
</dbReference>
<dbReference type="Proteomes" id="UP000181997">
    <property type="component" value="Unassembled WGS sequence"/>
</dbReference>
<keyword evidence="3" id="KW-1185">Reference proteome</keyword>
<dbReference type="EMBL" id="FMAU01000003">
    <property type="protein sequence ID" value="SCC16594.1"/>
    <property type="molecule type" value="Genomic_DNA"/>
</dbReference>
<name>A0A0V8HGY8_9BACI</name>
<evidence type="ECO:0000256" key="1">
    <source>
        <dbReference type="SAM" id="SignalP"/>
    </source>
</evidence>
<proteinExistence type="predicted"/>
<feature type="chain" id="PRO_5038551955" evidence="1">
    <location>
        <begin position="20"/>
        <end position="271"/>
    </location>
</feature>
<sequence length="271" mass="30190">MKIMRTVLMFILAFLVASAGTHAEKSPAPRKDADSGKVTIPNSVLDIAKENTYPNSTQDQPYLQPSEFTQELLDTANVKIENPNLIRILNESSINKAPTIGLRATIYLGEWPLNYASTETSPNWEYQKINTNYYDNRGGKGNYQIHYVQEAQKVVKGGLTAKVPHADDVEKMMMIKAMDNSQLPLAFQTIVGAGTKKNQVYNISPKRLGYLYAYAPAINEKGKVTYGEVYLQMKGTKRSVVVKNVTSQGVGAWIPIQDHVHFGFMASEVPR</sequence>
<dbReference type="InterPro" id="IPR025548">
    <property type="entry name" value="YfkD"/>
</dbReference>
<reference evidence="3" key="1">
    <citation type="submission" date="2016-08" db="EMBL/GenBank/DDBJ databases">
        <authorList>
            <person name="Varghese N."/>
            <person name="Submissions Spin"/>
        </authorList>
    </citation>
    <scope>NUCLEOTIDE SEQUENCE [LARGE SCALE GENOMIC DNA]</scope>
    <source>
        <strain evidence="3">SGD-1123</strain>
    </source>
</reference>
<accession>A0A0V8HGY8</accession>
<protein>
    <submittedName>
        <fullName evidence="2">YfkD-like protein</fullName>
    </submittedName>
</protein>
<dbReference type="OrthoDB" id="2690238at2"/>
<dbReference type="AlphaFoldDB" id="A0A0V8HGY8"/>
<gene>
    <name evidence="2" type="ORF">GA0061094_2832</name>
</gene>
<evidence type="ECO:0000313" key="3">
    <source>
        <dbReference type="Proteomes" id="UP000181997"/>
    </source>
</evidence>
<evidence type="ECO:0000313" key="2">
    <source>
        <dbReference type="EMBL" id="SCC16594.1"/>
    </source>
</evidence>
<keyword evidence="1" id="KW-0732">Signal</keyword>
<feature type="signal peptide" evidence="1">
    <location>
        <begin position="1"/>
        <end position="19"/>
    </location>
</feature>
<dbReference type="Pfam" id="PF14167">
    <property type="entry name" value="YfkD"/>
    <property type="match status" value="1"/>
</dbReference>
<organism evidence="2 3">
    <name type="scientific">[Bacillus] enclensis</name>
    <dbReference type="NCBI Taxonomy" id="1402860"/>
    <lineage>
        <taxon>Bacteria</taxon>
        <taxon>Bacillati</taxon>
        <taxon>Bacillota</taxon>
        <taxon>Bacilli</taxon>
        <taxon>Bacillales</taxon>
        <taxon>Bacillaceae</taxon>
        <taxon>Rossellomorea</taxon>
    </lineage>
</organism>